<dbReference type="SMART" id="SM00285">
    <property type="entry name" value="PBD"/>
    <property type="match status" value="1"/>
</dbReference>
<dbReference type="InterPro" id="IPR000095">
    <property type="entry name" value="CRIB_dom"/>
</dbReference>
<dbReference type="SUPFAM" id="SSF50729">
    <property type="entry name" value="PH domain-like"/>
    <property type="match status" value="1"/>
</dbReference>
<dbReference type="InterPro" id="IPR001849">
    <property type="entry name" value="PH_domain"/>
</dbReference>
<dbReference type="InterPro" id="IPR036936">
    <property type="entry name" value="CRIB_dom_sf"/>
</dbReference>
<feature type="domain" description="PH" evidence="1">
    <location>
        <begin position="1"/>
        <end position="92"/>
    </location>
</feature>
<evidence type="ECO:0000313" key="4">
    <source>
        <dbReference type="Proteomes" id="UP001218218"/>
    </source>
</evidence>
<evidence type="ECO:0000259" key="1">
    <source>
        <dbReference type="PROSITE" id="PS50003"/>
    </source>
</evidence>
<accession>A0AAD7EFD7</accession>
<protein>
    <submittedName>
        <fullName evidence="3">Uncharacterized protein</fullName>
    </submittedName>
</protein>
<dbReference type="Proteomes" id="UP001218218">
    <property type="component" value="Unassembled WGS sequence"/>
</dbReference>
<dbReference type="Gene3D" id="2.30.29.30">
    <property type="entry name" value="Pleckstrin-homology domain (PH domain)/Phosphotyrosine-binding domain (PTB)"/>
    <property type="match status" value="1"/>
</dbReference>
<dbReference type="AlphaFoldDB" id="A0AAD7EFD7"/>
<reference evidence="3" key="1">
    <citation type="submission" date="2023-03" db="EMBL/GenBank/DDBJ databases">
        <title>Massive genome expansion in bonnet fungi (Mycena s.s.) driven by repeated elements and novel gene families across ecological guilds.</title>
        <authorList>
            <consortium name="Lawrence Berkeley National Laboratory"/>
            <person name="Harder C.B."/>
            <person name="Miyauchi S."/>
            <person name="Viragh M."/>
            <person name="Kuo A."/>
            <person name="Thoen E."/>
            <person name="Andreopoulos B."/>
            <person name="Lu D."/>
            <person name="Skrede I."/>
            <person name="Drula E."/>
            <person name="Henrissat B."/>
            <person name="Morin E."/>
            <person name="Kohler A."/>
            <person name="Barry K."/>
            <person name="LaButti K."/>
            <person name="Morin E."/>
            <person name="Salamov A."/>
            <person name="Lipzen A."/>
            <person name="Mereny Z."/>
            <person name="Hegedus B."/>
            <person name="Baldrian P."/>
            <person name="Stursova M."/>
            <person name="Weitz H."/>
            <person name="Taylor A."/>
            <person name="Grigoriev I.V."/>
            <person name="Nagy L.G."/>
            <person name="Martin F."/>
            <person name="Kauserud H."/>
        </authorList>
    </citation>
    <scope>NUCLEOTIDE SEQUENCE</scope>
    <source>
        <strain evidence="3">CBHHK002</strain>
    </source>
</reference>
<dbReference type="Gene3D" id="3.90.810.10">
    <property type="entry name" value="CRIB domain"/>
    <property type="match status" value="1"/>
</dbReference>
<gene>
    <name evidence="3" type="ORF">DFH08DRAFT_890228</name>
</gene>
<keyword evidence="4" id="KW-1185">Reference proteome</keyword>
<evidence type="ECO:0000259" key="2">
    <source>
        <dbReference type="PROSITE" id="PS50108"/>
    </source>
</evidence>
<dbReference type="PROSITE" id="PS50108">
    <property type="entry name" value="CRIB"/>
    <property type="match status" value="1"/>
</dbReference>
<proteinExistence type="predicted"/>
<dbReference type="PROSITE" id="PS50003">
    <property type="entry name" value="PH_DOMAIN"/>
    <property type="match status" value="1"/>
</dbReference>
<comment type="caution">
    <text evidence="3">The sequence shown here is derived from an EMBL/GenBank/DDBJ whole genome shotgun (WGS) entry which is preliminary data.</text>
</comment>
<dbReference type="Pfam" id="PF00786">
    <property type="entry name" value="PBD"/>
    <property type="match status" value="1"/>
</dbReference>
<dbReference type="EMBL" id="JARIHO010000053">
    <property type="protein sequence ID" value="KAJ7320801.1"/>
    <property type="molecule type" value="Genomic_DNA"/>
</dbReference>
<dbReference type="SMART" id="SM00233">
    <property type="entry name" value="PH"/>
    <property type="match status" value="1"/>
</dbReference>
<feature type="domain" description="CRIB" evidence="2">
    <location>
        <begin position="94"/>
        <end position="107"/>
    </location>
</feature>
<sequence>MQGPVRVKDHGRRWFFNDNWLVLTEAHLALHPSANTAPRAIIPLSDIVKLERSEHESHGLILETRGRKTYLLSFKNDNDIYDWKDAISCRTTGIGDPWNFVHKVHVGWNPAEQAFTSLPDEWRKLLSLGKPDREHSSPMVANESQSSAVLLRHRPSAPLPQFRVSSGRIVLRISINTPTDPGHTSVGLSVLPDTSMRNVLAHVCQKTNLETTGCSLVLASDSGRTPLDMNTTIADLDSGEGLVLLTPEGRFPDLGVGEGQPASGK</sequence>
<evidence type="ECO:0000313" key="3">
    <source>
        <dbReference type="EMBL" id="KAJ7320801.1"/>
    </source>
</evidence>
<organism evidence="3 4">
    <name type="scientific">Mycena albidolilacea</name>
    <dbReference type="NCBI Taxonomy" id="1033008"/>
    <lineage>
        <taxon>Eukaryota</taxon>
        <taxon>Fungi</taxon>
        <taxon>Dikarya</taxon>
        <taxon>Basidiomycota</taxon>
        <taxon>Agaricomycotina</taxon>
        <taxon>Agaricomycetes</taxon>
        <taxon>Agaricomycetidae</taxon>
        <taxon>Agaricales</taxon>
        <taxon>Marasmiineae</taxon>
        <taxon>Mycenaceae</taxon>
        <taxon>Mycena</taxon>
    </lineage>
</organism>
<dbReference type="InterPro" id="IPR011993">
    <property type="entry name" value="PH-like_dom_sf"/>
</dbReference>
<name>A0AAD7EFD7_9AGAR</name>